<evidence type="ECO:0000313" key="2">
    <source>
        <dbReference type="Proteomes" id="UP001216709"/>
    </source>
</evidence>
<evidence type="ECO:0008006" key="3">
    <source>
        <dbReference type="Google" id="ProtNLM"/>
    </source>
</evidence>
<protein>
    <recommendedName>
        <fullName evidence="3">HK97 gp10 family phage protein</fullName>
    </recommendedName>
</protein>
<proteinExistence type="predicted"/>
<dbReference type="Proteomes" id="UP001216709">
    <property type="component" value="Unassembled WGS sequence"/>
</dbReference>
<evidence type="ECO:0000313" key="1">
    <source>
        <dbReference type="EMBL" id="MDE1453542.1"/>
    </source>
</evidence>
<organism evidence="1 2">
    <name type="scientific">Bacillus paralicheniformis</name>
    <dbReference type="NCBI Taxonomy" id="1648923"/>
    <lineage>
        <taxon>Bacteria</taxon>
        <taxon>Bacillati</taxon>
        <taxon>Bacillota</taxon>
        <taxon>Bacilli</taxon>
        <taxon>Bacillales</taxon>
        <taxon>Bacillaceae</taxon>
        <taxon>Bacillus</taxon>
    </lineage>
</organism>
<name>A0AAW6KEA8_9BACI</name>
<dbReference type="RefSeq" id="WP_274678664.1">
    <property type="nucleotide sequence ID" value="NZ_JARAFF010000005.1"/>
</dbReference>
<gene>
    <name evidence="1" type="ORF">PVN32_15320</name>
</gene>
<comment type="caution">
    <text evidence="1">The sequence shown here is derived from an EMBL/GenBank/DDBJ whole genome shotgun (WGS) entry which is preliminary data.</text>
</comment>
<sequence length="136" mass="15297">MSFDFDASDFLNRLNRTEHGAEQAAVQAMEDNTDDLARISQNIAPIDKATLRRGMQKKVKLSRDRLIGEVSFRAVENGFNYAIWTHEADYNLGPTSAQAGGTDGYTVGNKYLERPLKGEAEKYIRNVAEAVREELR</sequence>
<accession>A0AAW6KEA8</accession>
<dbReference type="EMBL" id="JARAFO010000053">
    <property type="protein sequence ID" value="MDE1453542.1"/>
    <property type="molecule type" value="Genomic_DNA"/>
</dbReference>
<reference evidence="1" key="1">
    <citation type="submission" date="2022-12" db="EMBL/GenBank/DDBJ databases">
        <title>Draft Genome Sequences of Bacillus licheniformis and Bacillus paralicheniformis strains isolated from Irish skim milk powders.</title>
        <authorList>
            <person name="Lourenco A."/>
            <person name="Li F."/>
            <person name="Geraldine D."/>
            <person name="Tobin J.T."/>
            <person name="Butler F."/>
            <person name="Jordan K."/>
            <person name="Obrien T."/>
        </authorList>
    </citation>
    <scope>NUCLEOTIDE SEQUENCE</scope>
    <source>
        <strain evidence="1">3370</strain>
    </source>
</reference>
<dbReference type="AlphaFoldDB" id="A0AAW6KEA8"/>